<dbReference type="InterPro" id="IPR029063">
    <property type="entry name" value="SAM-dependent_MTases_sf"/>
</dbReference>
<evidence type="ECO:0000259" key="1">
    <source>
        <dbReference type="Pfam" id="PF08241"/>
    </source>
</evidence>
<evidence type="ECO:0000313" key="2">
    <source>
        <dbReference type="EMBL" id="OGZ99953.1"/>
    </source>
</evidence>
<name>A0A1G2KL05_9BACT</name>
<dbReference type="GO" id="GO:0008757">
    <property type="term" value="F:S-adenosylmethionine-dependent methyltransferase activity"/>
    <property type="evidence" value="ECO:0007669"/>
    <property type="project" value="InterPro"/>
</dbReference>
<dbReference type="Gene3D" id="3.40.50.150">
    <property type="entry name" value="Vaccinia Virus protein VP39"/>
    <property type="match status" value="1"/>
</dbReference>
<dbReference type="Pfam" id="PF08241">
    <property type="entry name" value="Methyltransf_11"/>
    <property type="match status" value="1"/>
</dbReference>
<feature type="domain" description="Methyltransferase type 11" evidence="1">
    <location>
        <begin position="42"/>
        <end position="119"/>
    </location>
</feature>
<reference evidence="2 3" key="1">
    <citation type="journal article" date="2016" name="Nat. Commun.">
        <title>Thousands of microbial genomes shed light on interconnected biogeochemical processes in an aquifer system.</title>
        <authorList>
            <person name="Anantharaman K."/>
            <person name="Brown C.T."/>
            <person name="Hug L.A."/>
            <person name="Sharon I."/>
            <person name="Castelle C.J."/>
            <person name="Probst A.J."/>
            <person name="Thomas B.C."/>
            <person name="Singh A."/>
            <person name="Wilkins M.J."/>
            <person name="Karaoz U."/>
            <person name="Brodie E.L."/>
            <person name="Williams K.H."/>
            <person name="Hubbard S.S."/>
            <person name="Banfield J.F."/>
        </authorList>
    </citation>
    <scope>NUCLEOTIDE SEQUENCE [LARGE SCALE GENOMIC DNA]</scope>
</reference>
<dbReference type="STRING" id="1802270.A3C07_02895"/>
<dbReference type="SUPFAM" id="SSF53335">
    <property type="entry name" value="S-adenosyl-L-methionine-dependent methyltransferases"/>
    <property type="match status" value="1"/>
</dbReference>
<sequence length="208" mass="24625">MEYKPQVEEEHYFEKSYLASDRWANFWHQIHAVRSLRQKSVLEIGVGSGIVTEVLKKIGMSVMTLDIDKNLRPDVIGSITAIPFPDASTDVVLAAEILEHIPFDEFPLALREMHRVSRRYAYITLPYPGYTFSCTWKIPFFPRFSFIFKIPFFWKRSTSTPEHYWELRLRGFPLRRIKKEIHRAGFMVVRKAVYPDDPAHYHFLLEKK</sequence>
<accession>A0A1G2KL05</accession>
<dbReference type="EMBL" id="MHQI01000030">
    <property type="protein sequence ID" value="OGZ99953.1"/>
    <property type="molecule type" value="Genomic_DNA"/>
</dbReference>
<dbReference type="AlphaFoldDB" id="A0A1G2KL05"/>
<dbReference type="Proteomes" id="UP000179023">
    <property type="component" value="Unassembled WGS sequence"/>
</dbReference>
<dbReference type="InterPro" id="IPR013216">
    <property type="entry name" value="Methyltransf_11"/>
</dbReference>
<proteinExistence type="predicted"/>
<protein>
    <recommendedName>
        <fullName evidence="1">Methyltransferase type 11 domain-containing protein</fullName>
    </recommendedName>
</protein>
<evidence type="ECO:0000313" key="3">
    <source>
        <dbReference type="Proteomes" id="UP000179023"/>
    </source>
</evidence>
<comment type="caution">
    <text evidence="2">The sequence shown here is derived from an EMBL/GenBank/DDBJ whole genome shotgun (WGS) entry which is preliminary data.</text>
</comment>
<gene>
    <name evidence="2" type="ORF">A3C07_02895</name>
</gene>
<organism evidence="2 3">
    <name type="scientific">Candidatus Sungbacteria bacterium RIFCSPHIGHO2_02_FULL_47_11</name>
    <dbReference type="NCBI Taxonomy" id="1802270"/>
    <lineage>
        <taxon>Bacteria</taxon>
        <taxon>Candidatus Sungiibacteriota</taxon>
    </lineage>
</organism>